<reference evidence="3" key="1">
    <citation type="submission" date="2020-02" db="EMBL/GenBank/DDBJ databases">
        <authorList>
            <person name="Meier V. D."/>
        </authorList>
    </citation>
    <scope>NUCLEOTIDE SEQUENCE</scope>
    <source>
        <strain evidence="3">AVDCRST_MAG48</strain>
    </source>
</reference>
<keyword evidence="1" id="KW-0472">Membrane</keyword>
<accession>A0A6J4JTR2</accession>
<dbReference type="AlphaFoldDB" id="A0A6J4JTR2"/>
<protein>
    <recommendedName>
        <fullName evidence="2">PknH-like extracellular domain-containing protein</fullName>
    </recommendedName>
</protein>
<organism evidence="3">
    <name type="scientific">uncultured Friedmanniella sp</name>
    <dbReference type="NCBI Taxonomy" id="335381"/>
    <lineage>
        <taxon>Bacteria</taxon>
        <taxon>Bacillati</taxon>
        <taxon>Actinomycetota</taxon>
        <taxon>Actinomycetes</taxon>
        <taxon>Propionibacteriales</taxon>
        <taxon>Nocardioidaceae</taxon>
        <taxon>Friedmanniella</taxon>
        <taxon>environmental samples</taxon>
    </lineage>
</organism>
<dbReference type="Pfam" id="PF14032">
    <property type="entry name" value="PknH_C"/>
    <property type="match status" value="1"/>
</dbReference>
<dbReference type="EMBL" id="CADCTS010000032">
    <property type="protein sequence ID" value="CAA9287029.1"/>
    <property type="molecule type" value="Genomic_DNA"/>
</dbReference>
<proteinExistence type="predicted"/>
<evidence type="ECO:0000313" key="3">
    <source>
        <dbReference type="EMBL" id="CAA9287029.1"/>
    </source>
</evidence>
<gene>
    <name evidence="3" type="ORF">AVDCRST_MAG48-205</name>
</gene>
<dbReference type="InterPro" id="IPR026954">
    <property type="entry name" value="PknH-like_Extracell"/>
</dbReference>
<sequence length="253" mass="26542">MTTSEVRDDAAPPAPEVLEAAPRPVDRRVLRTLLAVGLAAVLAVAGLAVWRQLQPPPDFTLEQLQGAYTGMVRSDGTNDVSTIDPSRFTESPLRISPEACTPLFASTVSNQFPPAALDGVSTYWLSGSASSISLFTVRYADADAAQAAFRAVGDASTGCAGRTVAFSGAEGPGRVAPVAVTAPEDAPEQVAFALERGSGQGRYALHVLRLSNTVTWQYRYDTGSGTYDPTPAQQLMNGMSAQLLAVQRAAAAR</sequence>
<keyword evidence="1" id="KW-0812">Transmembrane</keyword>
<keyword evidence="1" id="KW-1133">Transmembrane helix</keyword>
<dbReference type="Gene3D" id="3.40.1000.70">
    <property type="entry name" value="PknH-like extracellular domain"/>
    <property type="match status" value="1"/>
</dbReference>
<feature type="domain" description="PknH-like extracellular" evidence="2">
    <location>
        <begin position="82"/>
        <end position="216"/>
    </location>
</feature>
<evidence type="ECO:0000256" key="1">
    <source>
        <dbReference type="SAM" id="Phobius"/>
    </source>
</evidence>
<name>A0A6J4JTR2_9ACTN</name>
<feature type="transmembrane region" description="Helical" evidence="1">
    <location>
        <begin position="32"/>
        <end position="50"/>
    </location>
</feature>
<evidence type="ECO:0000259" key="2">
    <source>
        <dbReference type="Pfam" id="PF14032"/>
    </source>
</evidence>
<dbReference type="InterPro" id="IPR038232">
    <property type="entry name" value="PknH-like_Extracell_sf"/>
</dbReference>